<comment type="caution">
    <text evidence="3">The sequence shown here is derived from an EMBL/GenBank/DDBJ whole genome shotgun (WGS) entry which is preliminary data.</text>
</comment>
<evidence type="ECO:0000256" key="1">
    <source>
        <dbReference type="ARBA" id="ARBA00006817"/>
    </source>
</evidence>
<dbReference type="InterPro" id="IPR023393">
    <property type="entry name" value="START-like_dom_sf"/>
</dbReference>
<dbReference type="EMBL" id="PVTJ01000002">
    <property type="protein sequence ID" value="PRY60928.1"/>
    <property type="molecule type" value="Genomic_DNA"/>
</dbReference>
<dbReference type="RefSeq" id="WP_106363093.1">
    <property type="nucleotide sequence ID" value="NZ_PVTJ01000002.1"/>
</dbReference>
<name>A0A2T0USV2_9ACTN</name>
<dbReference type="Proteomes" id="UP000238176">
    <property type="component" value="Unassembled WGS sequence"/>
</dbReference>
<evidence type="ECO:0000313" key="4">
    <source>
        <dbReference type="Proteomes" id="UP000238176"/>
    </source>
</evidence>
<reference evidence="3 4" key="1">
    <citation type="submission" date="2018-03" db="EMBL/GenBank/DDBJ databases">
        <title>Genomic Encyclopedia of Type Strains, Phase III (KMG-III): the genomes of soil and plant-associated and newly described type strains.</title>
        <authorList>
            <person name="Whitman W."/>
        </authorList>
    </citation>
    <scope>NUCLEOTIDE SEQUENCE [LARGE SCALE GENOMIC DNA]</scope>
    <source>
        <strain evidence="3 4">CGMCC 4.7067</strain>
    </source>
</reference>
<accession>A0A2T0USV2</accession>
<sequence length="157" mass="18064">MTTDEQTADREIVLSRIVNGPRRLVFKAFTEVRHLAQWWGPDGFTTTTRAFAFREGGDWDFTMHGPDGTDFPNWITFREIVAPERIRLVHGTFKDDPERFDQVITFTDLGERTDLEMRTVFPTKAHKDLVVEQYGAVEGGRQTLGRLAAYIEKEGEI</sequence>
<gene>
    <name evidence="3" type="ORF">B0I28_102543</name>
</gene>
<protein>
    <submittedName>
        <fullName evidence="3">Uncharacterized protein YndB with AHSA1/START domain</fullName>
    </submittedName>
</protein>
<proteinExistence type="inferred from homology"/>
<dbReference type="CDD" id="cd08894">
    <property type="entry name" value="SRPBCC_CalC_Aha1-like_1"/>
    <property type="match status" value="1"/>
</dbReference>
<organism evidence="3 4">
    <name type="scientific">Glycomyces artemisiae</name>
    <dbReference type="NCBI Taxonomy" id="1076443"/>
    <lineage>
        <taxon>Bacteria</taxon>
        <taxon>Bacillati</taxon>
        <taxon>Actinomycetota</taxon>
        <taxon>Actinomycetes</taxon>
        <taxon>Glycomycetales</taxon>
        <taxon>Glycomycetaceae</taxon>
        <taxon>Glycomyces</taxon>
    </lineage>
</organism>
<comment type="similarity">
    <text evidence="1">Belongs to the AHA1 family.</text>
</comment>
<evidence type="ECO:0000259" key="2">
    <source>
        <dbReference type="Pfam" id="PF08327"/>
    </source>
</evidence>
<dbReference type="OrthoDB" id="3365660at2"/>
<dbReference type="AlphaFoldDB" id="A0A2T0USV2"/>
<feature type="domain" description="Activator of Hsp90 ATPase homologue 1/2-like C-terminal" evidence="2">
    <location>
        <begin position="21"/>
        <end position="152"/>
    </location>
</feature>
<evidence type="ECO:0000313" key="3">
    <source>
        <dbReference type="EMBL" id="PRY60928.1"/>
    </source>
</evidence>
<dbReference type="Pfam" id="PF08327">
    <property type="entry name" value="AHSA1"/>
    <property type="match status" value="1"/>
</dbReference>
<dbReference type="SUPFAM" id="SSF55961">
    <property type="entry name" value="Bet v1-like"/>
    <property type="match status" value="1"/>
</dbReference>
<keyword evidence="4" id="KW-1185">Reference proteome</keyword>
<dbReference type="Gene3D" id="3.30.530.20">
    <property type="match status" value="1"/>
</dbReference>
<dbReference type="InterPro" id="IPR013538">
    <property type="entry name" value="ASHA1/2-like_C"/>
</dbReference>